<evidence type="ECO:0000256" key="4">
    <source>
        <dbReference type="ARBA" id="ARBA00022692"/>
    </source>
</evidence>
<dbReference type="PANTHER" id="PTHR22926:SF3">
    <property type="entry name" value="UNDECAPRENYL-PHOSPHATE ALPHA-N-ACETYLGLUCOSAMINYL 1-PHOSPHATE TRANSFERASE"/>
    <property type="match status" value="1"/>
</dbReference>
<dbReference type="AlphaFoldDB" id="A0A7X0M7K9"/>
<dbReference type="GO" id="GO:0009103">
    <property type="term" value="P:lipopolysaccharide biosynthetic process"/>
    <property type="evidence" value="ECO:0007669"/>
    <property type="project" value="TreeGrafter"/>
</dbReference>
<dbReference type="GO" id="GO:0046872">
    <property type="term" value="F:metal ion binding"/>
    <property type="evidence" value="ECO:0007669"/>
    <property type="project" value="UniProtKB-KW"/>
</dbReference>
<evidence type="ECO:0000256" key="3">
    <source>
        <dbReference type="ARBA" id="ARBA00022679"/>
    </source>
</evidence>
<feature type="binding site" evidence="7">
    <location>
        <position position="143"/>
    </location>
    <ligand>
        <name>Mg(2+)</name>
        <dbReference type="ChEBI" id="CHEBI:18420"/>
    </ligand>
</feature>
<dbReference type="PANTHER" id="PTHR22926">
    <property type="entry name" value="PHOSPHO-N-ACETYLMURAMOYL-PENTAPEPTIDE-TRANSFERASE"/>
    <property type="match status" value="1"/>
</dbReference>
<reference evidence="9 10" key="1">
    <citation type="submission" date="2020-08" db="EMBL/GenBank/DDBJ databases">
        <title>Sequencing the genomes of 1000 actinobacteria strains.</title>
        <authorList>
            <person name="Klenk H.-P."/>
        </authorList>
    </citation>
    <scope>NUCLEOTIDE SEQUENCE [LARGE SCALE GENOMIC DNA]</scope>
    <source>
        <strain evidence="9 10">DSM 44936</strain>
    </source>
</reference>
<feature type="transmembrane region" description="Helical" evidence="8">
    <location>
        <begin position="150"/>
        <end position="169"/>
    </location>
</feature>
<keyword evidence="4 8" id="KW-0812">Transmembrane</keyword>
<keyword evidence="2" id="KW-1003">Cell membrane</keyword>
<name>A0A7X0M7K9_9ACTN</name>
<dbReference type="GO" id="GO:0036380">
    <property type="term" value="F:UDP-N-acetylglucosamine-undecaprenyl-phosphate N-acetylglucosaminephosphotransferase activity"/>
    <property type="evidence" value="ECO:0007669"/>
    <property type="project" value="UniProtKB-EC"/>
</dbReference>
<evidence type="ECO:0000313" key="9">
    <source>
        <dbReference type="EMBL" id="MBB6472956.1"/>
    </source>
</evidence>
<evidence type="ECO:0000256" key="5">
    <source>
        <dbReference type="ARBA" id="ARBA00022989"/>
    </source>
</evidence>
<dbReference type="Pfam" id="PF00953">
    <property type="entry name" value="Glycos_transf_4"/>
    <property type="match status" value="1"/>
</dbReference>
<feature type="transmembrane region" description="Helical" evidence="8">
    <location>
        <begin position="305"/>
        <end position="323"/>
    </location>
</feature>
<keyword evidence="7" id="KW-0460">Magnesium</keyword>
<comment type="cofactor">
    <cofactor evidence="7">
        <name>Mg(2+)</name>
        <dbReference type="ChEBI" id="CHEBI:18420"/>
    </cofactor>
</comment>
<dbReference type="CDD" id="cd06853">
    <property type="entry name" value="GT_WecA_like"/>
    <property type="match status" value="1"/>
</dbReference>
<keyword evidence="6 8" id="KW-0472">Membrane</keyword>
<feature type="transmembrane region" description="Helical" evidence="8">
    <location>
        <begin position="110"/>
        <end position="138"/>
    </location>
</feature>
<keyword evidence="7" id="KW-0479">Metal-binding</keyword>
<dbReference type="EMBL" id="JACHIU010000001">
    <property type="protein sequence ID" value="MBB6472956.1"/>
    <property type="molecule type" value="Genomic_DNA"/>
</dbReference>
<proteinExistence type="predicted"/>
<feature type="transmembrane region" description="Helical" evidence="8">
    <location>
        <begin position="73"/>
        <end position="90"/>
    </location>
</feature>
<dbReference type="Proteomes" id="UP000555564">
    <property type="component" value="Unassembled WGS sequence"/>
</dbReference>
<evidence type="ECO:0000256" key="1">
    <source>
        <dbReference type="ARBA" id="ARBA00004651"/>
    </source>
</evidence>
<feature type="transmembrane region" description="Helical" evidence="8">
    <location>
        <begin position="46"/>
        <end position="66"/>
    </location>
</feature>
<comment type="caution">
    <text evidence="9">The sequence shown here is derived from an EMBL/GenBank/DDBJ whole genome shotgun (WGS) entry which is preliminary data.</text>
</comment>
<feature type="transmembrane region" description="Helical" evidence="8">
    <location>
        <begin position="279"/>
        <end position="299"/>
    </location>
</feature>
<keyword evidence="5 8" id="KW-1133">Transmembrane helix</keyword>
<dbReference type="EC" id="2.7.8.33" evidence="9"/>
<dbReference type="GO" id="GO:0005886">
    <property type="term" value="C:plasma membrane"/>
    <property type="evidence" value="ECO:0007669"/>
    <property type="project" value="UniProtKB-SubCell"/>
</dbReference>
<evidence type="ECO:0000313" key="10">
    <source>
        <dbReference type="Proteomes" id="UP000555564"/>
    </source>
</evidence>
<feature type="transmembrane region" description="Helical" evidence="8">
    <location>
        <begin position="204"/>
        <end position="223"/>
    </location>
</feature>
<evidence type="ECO:0000256" key="7">
    <source>
        <dbReference type="PIRSR" id="PIRSR600715-1"/>
    </source>
</evidence>
<dbReference type="GO" id="GO:0071555">
    <property type="term" value="P:cell wall organization"/>
    <property type="evidence" value="ECO:0007669"/>
    <property type="project" value="TreeGrafter"/>
</dbReference>
<feature type="transmembrane region" description="Helical" evidence="8">
    <location>
        <begin position="229"/>
        <end position="249"/>
    </location>
</feature>
<dbReference type="GO" id="GO:0044038">
    <property type="term" value="P:cell wall macromolecule biosynthetic process"/>
    <property type="evidence" value="ECO:0007669"/>
    <property type="project" value="TreeGrafter"/>
</dbReference>
<keyword evidence="10" id="KW-1185">Reference proteome</keyword>
<organism evidence="9 10">
    <name type="scientific">Sphaerisporangium rubeum</name>
    <dbReference type="NCBI Taxonomy" id="321317"/>
    <lineage>
        <taxon>Bacteria</taxon>
        <taxon>Bacillati</taxon>
        <taxon>Actinomycetota</taxon>
        <taxon>Actinomycetes</taxon>
        <taxon>Streptosporangiales</taxon>
        <taxon>Streptosporangiaceae</taxon>
        <taxon>Sphaerisporangium</taxon>
    </lineage>
</organism>
<comment type="subcellular location">
    <subcellularLocation>
        <location evidence="1">Cell membrane</location>
        <topology evidence="1">Multi-pass membrane protein</topology>
    </subcellularLocation>
</comment>
<evidence type="ECO:0000256" key="8">
    <source>
        <dbReference type="SAM" id="Phobius"/>
    </source>
</evidence>
<feature type="binding site" evidence="7">
    <location>
        <position position="203"/>
    </location>
    <ligand>
        <name>Mg(2+)</name>
        <dbReference type="ChEBI" id="CHEBI:18420"/>
    </ligand>
</feature>
<gene>
    <name evidence="9" type="ORF">BJ992_002387</name>
</gene>
<dbReference type="RefSeq" id="WP_184980402.1">
    <property type="nucleotide sequence ID" value="NZ_BAAALO010000032.1"/>
</dbReference>
<feature type="transmembrane region" description="Helical" evidence="8">
    <location>
        <begin position="175"/>
        <end position="192"/>
    </location>
</feature>
<evidence type="ECO:0000256" key="6">
    <source>
        <dbReference type="ARBA" id="ARBA00023136"/>
    </source>
</evidence>
<accession>A0A7X0M7K9</accession>
<dbReference type="InterPro" id="IPR000715">
    <property type="entry name" value="Glycosyl_transferase_4"/>
</dbReference>
<protein>
    <submittedName>
        <fullName evidence="9">UDP-GlcNAc:undecaprenyl-phosphate GlcNAc-1-phosphate transferase</fullName>
        <ecNumber evidence="9">2.7.8.33</ecNumber>
    </submittedName>
</protein>
<keyword evidence="3 9" id="KW-0808">Transferase</keyword>
<sequence length="344" mass="35091">MNGITLLLAAVSCFLLSSGATTVLTRLALAWGITDRPGGHKAHSRPVPYLGGVAIVLGTIVPVMLLPDFQERRCVVIVMAGVAVAVLGLIDDLSPLSLRVRLAVETLAAGAVVLSGVEVPFTGGWVDGPATAAWIVVIGNSHNLLDNMDGALGAVAAVSAAVLGLTASLRSEPGLGLLLLSLSLASLGFLRHNWAPAKVFMGDAGSLFIGFVLASSAALLVTGSSAATGIAGLVLFTFVAVVDTGVVLVSRRRAGRPLLSGGTDHLSHRLRRLGLGTRLTAVTLAGVSAMTGVLGLLIVLHRPPAVAVTVVAVAGALALIGLAQKVRVYPAVLADHPSKIRERR</sequence>
<evidence type="ECO:0000256" key="2">
    <source>
        <dbReference type="ARBA" id="ARBA00022475"/>
    </source>
</evidence>